<name>A0A0A7GGF2_GEOAI</name>
<proteinExistence type="predicted"/>
<evidence type="ECO:0000313" key="1">
    <source>
        <dbReference type="EMBL" id="AIY90036.1"/>
    </source>
</evidence>
<reference evidence="1 2" key="1">
    <citation type="journal article" date="2015" name="Appl. Environ. Microbiol.">
        <title>The Geoglobus acetivorans genome: Fe(III) reduction, acetate utilization, autotrophic growth, and degradation of aromatic compounds in a hyperthermophilic archaeon.</title>
        <authorList>
            <person name="Mardanov A.V."/>
            <person name="Slododkina G.B."/>
            <person name="Slobodkin A.I."/>
            <person name="Beletsky A.V."/>
            <person name="Gavrilov S.N."/>
            <person name="Kublanov I.V."/>
            <person name="Bonch-Osmolovskaya E.A."/>
            <person name="Skryabin K.G."/>
            <person name="Ravin N.V."/>
        </authorList>
    </citation>
    <scope>NUCLEOTIDE SEQUENCE [LARGE SCALE GENOMIC DNA]</scope>
    <source>
        <strain evidence="1 2">SBH6</strain>
    </source>
</reference>
<protein>
    <submittedName>
        <fullName evidence="1">Uncharacterized protein</fullName>
    </submittedName>
</protein>
<dbReference type="AlphaFoldDB" id="A0A0A7GGF2"/>
<gene>
    <name evidence="1" type="ORF">GACE_0991</name>
</gene>
<sequence>MKIEPSLRTSCWVLLNGRYKPVTGDAVAVIEHPEYFKVRGSIYKKTLEEG</sequence>
<evidence type="ECO:0000313" key="2">
    <source>
        <dbReference type="Proteomes" id="UP000030624"/>
    </source>
</evidence>
<organism evidence="1 2">
    <name type="scientific">Geoglobus acetivorans</name>
    <dbReference type="NCBI Taxonomy" id="565033"/>
    <lineage>
        <taxon>Archaea</taxon>
        <taxon>Methanobacteriati</taxon>
        <taxon>Methanobacteriota</taxon>
        <taxon>Archaeoglobi</taxon>
        <taxon>Archaeoglobales</taxon>
        <taxon>Archaeoglobaceae</taxon>
        <taxon>Geoglobus</taxon>
    </lineage>
</organism>
<dbReference type="KEGG" id="gac:GACE_0991"/>
<dbReference type="STRING" id="565033.GACE_0991"/>
<dbReference type="EMBL" id="CP009552">
    <property type="protein sequence ID" value="AIY90036.1"/>
    <property type="molecule type" value="Genomic_DNA"/>
</dbReference>
<accession>A0A0A7GGF2</accession>
<dbReference type="Proteomes" id="UP000030624">
    <property type="component" value="Chromosome"/>
</dbReference>
<dbReference type="HOGENOM" id="CLU_3112898_0_0_2"/>